<keyword evidence="9" id="KW-1185">Reference proteome</keyword>
<dbReference type="InterPro" id="IPR039558">
    <property type="entry name" value="TPA1/OFD1_N"/>
</dbReference>
<keyword evidence="3" id="KW-0847">Vitamin C</keyword>
<dbReference type="Proteomes" id="UP000502502">
    <property type="component" value="Chromosome"/>
</dbReference>
<protein>
    <submittedName>
        <fullName evidence="8">Proline hydroxylase</fullName>
    </submittedName>
</protein>
<dbReference type="GO" id="GO:0006449">
    <property type="term" value="P:regulation of translational termination"/>
    <property type="evidence" value="ECO:0007669"/>
    <property type="project" value="TreeGrafter"/>
</dbReference>
<comment type="cofactor">
    <cofactor evidence="1">
        <name>L-ascorbate</name>
        <dbReference type="ChEBI" id="CHEBI:38290"/>
    </cofactor>
</comment>
<dbReference type="GO" id="GO:0031418">
    <property type="term" value="F:L-ascorbic acid binding"/>
    <property type="evidence" value="ECO:0007669"/>
    <property type="project" value="UniProtKB-KW"/>
</dbReference>
<dbReference type="KEGG" id="ssin:G7078_02355"/>
<dbReference type="InterPro" id="IPR006620">
    <property type="entry name" value="Pro_4_hyd_alph"/>
</dbReference>
<keyword evidence="2" id="KW-0479">Metal-binding</keyword>
<evidence type="ECO:0000256" key="5">
    <source>
        <dbReference type="ARBA" id="ARBA00023002"/>
    </source>
</evidence>
<dbReference type="SMART" id="SM00702">
    <property type="entry name" value="P4Hc"/>
    <property type="match status" value="1"/>
</dbReference>
<dbReference type="PANTHER" id="PTHR12117">
    <property type="entry name" value="HISTONE ACETYLTRANSFERASE COMPLEX"/>
    <property type="match status" value="1"/>
</dbReference>
<organism evidence="8 9">
    <name type="scientific">Sphingomonas sinipercae</name>
    <dbReference type="NCBI Taxonomy" id="2714944"/>
    <lineage>
        <taxon>Bacteria</taxon>
        <taxon>Pseudomonadati</taxon>
        <taxon>Pseudomonadota</taxon>
        <taxon>Alphaproteobacteria</taxon>
        <taxon>Sphingomonadales</taxon>
        <taxon>Sphingomonadaceae</taxon>
        <taxon>Sphingomonas</taxon>
    </lineage>
</organism>
<dbReference type="GO" id="GO:0005737">
    <property type="term" value="C:cytoplasm"/>
    <property type="evidence" value="ECO:0007669"/>
    <property type="project" value="TreeGrafter"/>
</dbReference>
<sequence length="239" mass="26399">MSFQLNPALAAGPLREQLDGTGRLKIGSFLEPEGAAALAGELRASPDWKHVIKGGEQVFETTPDQLEQMPEAERKTLDEAVYRAARSGFQYRYDTIRVPDALAEREARPDLLAAFARFMSSEPVLDWVRDVTGRSDIAFADAQATRYRAGDFLTRHDDNVHGKDRTHAYVFSLTPDWLAEWGGLLLFNDADGGVAETFVPAYNALHLFAIGQPHSVSFVAPYAAGDRISVTGWFRTKAP</sequence>
<dbReference type="GO" id="GO:0005506">
    <property type="term" value="F:iron ion binding"/>
    <property type="evidence" value="ECO:0007669"/>
    <property type="project" value="InterPro"/>
</dbReference>
<evidence type="ECO:0000256" key="3">
    <source>
        <dbReference type="ARBA" id="ARBA00022896"/>
    </source>
</evidence>
<evidence type="ECO:0000256" key="2">
    <source>
        <dbReference type="ARBA" id="ARBA00022723"/>
    </source>
</evidence>
<proteinExistence type="predicted"/>
<dbReference type="PROSITE" id="PS51471">
    <property type="entry name" value="FE2OG_OXY"/>
    <property type="match status" value="1"/>
</dbReference>
<gene>
    <name evidence="8" type="ORF">G7078_02355</name>
</gene>
<name>A0A6G7ZLD9_9SPHN</name>
<keyword evidence="6" id="KW-0408">Iron</keyword>
<evidence type="ECO:0000256" key="4">
    <source>
        <dbReference type="ARBA" id="ARBA00022964"/>
    </source>
</evidence>
<dbReference type="Pfam" id="PF13661">
    <property type="entry name" value="2OG-FeII_Oxy_4"/>
    <property type="match status" value="1"/>
</dbReference>
<dbReference type="RefSeq" id="WP_166092602.1">
    <property type="nucleotide sequence ID" value="NZ_CP049871.1"/>
</dbReference>
<dbReference type="GO" id="GO:0031543">
    <property type="term" value="F:peptidyl-proline dioxygenase activity"/>
    <property type="evidence" value="ECO:0007669"/>
    <property type="project" value="TreeGrafter"/>
</dbReference>
<keyword evidence="5" id="KW-0560">Oxidoreductase</keyword>
<dbReference type="InterPro" id="IPR005123">
    <property type="entry name" value="Oxoglu/Fe-dep_dioxygenase_dom"/>
</dbReference>
<dbReference type="PANTHER" id="PTHR12117:SF0">
    <property type="entry name" value="PROLYL 3-HYDROXYLASE OGFOD1"/>
    <property type="match status" value="1"/>
</dbReference>
<dbReference type="EMBL" id="CP049871">
    <property type="protein sequence ID" value="QIL01742.1"/>
    <property type="molecule type" value="Genomic_DNA"/>
</dbReference>
<evidence type="ECO:0000256" key="1">
    <source>
        <dbReference type="ARBA" id="ARBA00001961"/>
    </source>
</evidence>
<keyword evidence="4" id="KW-0223">Dioxygenase</keyword>
<dbReference type="AlphaFoldDB" id="A0A6G7ZLD9"/>
<evidence type="ECO:0000256" key="6">
    <source>
        <dbReference type="ARBA" id="ARBA00023004"/>
    </source>
</evidence>
<evidence type="ECO:0000313" key="8">
    <source>
        <dbReference type="EMBL" id="QIL01742.1"/>
    </source>
</evidence>
<accession>A0A6G7ZLD9</accession>
<reference evidence="8 9" key="1">
    <citation type="submission" date="2020-03" db="EMBL/GenBank/DDBJ databases">
        <title>Sphingomonas sp. nov., isolated from fish.</title>
        <authorList>
            <person name="Hyun D.-W."/>
            <person name="Bae J.-W."/>
        </authorList>
    </citation>
    <scope>NUCLEOTIDE SEQUENCE [LARGE SCALE GENOMIC DNA]</scope>
    <source>
        <strain evidence="8 9">HDW15C</strain>
    </source>
</reference>
<evidence type="ECO:0000313" key="9">
    <source>
        <dbReference type="Proteomes" id="UP000502502"/>
    </source>
</evidence>
<dbReference type="Gene3D" id="2.60.120.620">
    <property type="entry name" value="q2cbj1_9rhob like domain"/>
    <property type="match status" value="1"/>
</dbReference>
<feature type="domain" description="Fe2OG dioxygenase" evidence="7">
    <location>
        <begin position="138"/>
        <end position="236"/>
    </location>
</feature>
<evidence type="ECO:0000259" key="7">
    <source>
        <dbReference type="PROSITE" id="PS51471"/>
    </source>
</evidence>
<dbReference type="InterPro" id="IPR051842">
    <property type="entry name" value="uS12_prolyl_hydroxylase"/>
</dbReference>